<keyword evidence="2" id="KW-1185">Reference proteome</keyword>
<proteinExistence type="predicted"/>
<comment type="caution">
    <text evidence="1">The sequence shown here is derived from an EMBL/GenBank/DDBJ whole genome shotgun (WGS) entry which is preliminary data.</text>
</comment>
<organism evidence="1 2">
    <name type="scientific">Kluyvera sichuanensis</name>
    <dbReference type="NCBI Taxonomy" id="2725494"/>
    <lineage>
        <taxon>Bacteria</taxon>
        <taxon>Pseudomonadati</taxon>
        <taxon>Pseudomonadota</taxon>
        <taxon>Gammaproteobacteria</taxon>
        <taxon>Enterobacterales</taxon>
        <taxon>Enterobacteriaceae</taxon>
        <taxon>Kluyvera</taxon>
    </lineage>
</organism>
<protein>
    <submittedName>
        <fullName evidence="1">Uncharacterized protein</fullName>
    </submittedName>
</protein>
<evidence type="ECO:0000313" key="1">
    <source>
        <dbReference type="EMBL" id="MBC1186196.1"/>
    </source>
</evidence>
<dbReference type="Proteomes" id="UP000607331">
    <property type="component" value="Unassembled WGS sequence"/>
</dbReference>
<gene>
    <name evidence="1" type="ORF">HII27_10755</name>
</gene>
<evidence type="ECO:0000313" key="2">
    <source>
        <dbReference type="Proteomes" id="UP000607331"/>
    </source>
</evidence>
<sequence>MYMTLSDRLQLLLIEKNVLAWSVMIDRHCAVVSRKTEKELALLNRAGGTVFSVRGSAYNAWEKWEKRC</sequence>
<reference evidence="1 2" key="1">
    <citation type="submission" date="2020-04" db="EMBL/GenBank/DDBJ databases">
        <title>The draft genome of Kluyvera sichuanensis strain SCKS090646.</title>
        <authorList>
            <person name="Wei L."/>
            <person name="Liu L."/>
            <person name="Feng Y."/>
            <person name="Zong Z."/>
        </authorList>
    </citation>
    <scope>NUCLEOTIDE SEQUENCE [LARGE SCALE GENOMIC DNA]</scope>
    <source>
        <strain evidence="1 2">090646</strain>
    </source>
</reference>
<name>A0ABR6RST6_9ENTR</name>
<dbReference type="EMBL" id="JABBJF010000007">
    <property type="protein sequence ID" value="MBC1186196.1"/>
    <property type="molecule type" value="Genomic_DNA"/>
</dbReference>
<accession>A0ABR6RST6</accession>
<dbReference type="RefSeq" id="WP_185667897.1">
    <property type="nucleotide sequence ID" value="NZ_JABBJF010000007.1"/>
</dbReference>